<dbReference type="InterPro" id="IPR016181">
    <property type="entry name" value="Acyl_CoA_acyltransferase"/>
</dbReference>
<dbReference type="InterPro" id="IPR050680">
    <property type="entry name" value="YpeA/RimI_acetyltransf"/>
</dbReference>
<evidence type="ECO:0000256" key="1">
    <source>
        <dbReference type="ARBA" id="ARBA00005395"/>
    </source>
</evidence>
<dbReference type="GO" id="GO:0008999">
    <property type="term" value="F:protein-N-terminal-alanine acetyltransferase activity"/>
    <property type="evidence" value="ECO:0007669"/>
    <property type="project" value="UniProtKB-EC"/>
</dbReference>
<comment type="caution">
    <text evidence="7">The sequence shown here is derived from an EMBL/GenBank/DDBJ whole genome shotgun (WGS) entry which is preliminary data.</text>
</comment>
<accession>A0A9D1SGI2</accession>
<dbReference type="CDD" id="cd04301">
    <property type="entry name" value="NAT_SF"/>
    <property type="match status" value="1"/>
</dbReference>
<evidence type="ECO:0000313" key="7">
    <source>
        <dbReference type="EMBL" id="HIU59180.1"/>
    </source>
</evidence>
<dbReference type="EC" id="2.3.1.266" evidence="5"/>
<reference evidence="7" key="1">
    <citation type="submission" date="2020-10" db="EMBL/GenBank/DDBJ databases">
        <authorList>
            <person name="Gilroy R."/>
        </authorList>
    </citation>
    <scope>NUCLEOTIDE SEQUENCE</scope>
    <source>
        <strain evidence="7">11687</strain>
    </source>
</reference>
<evidence type="ECO:0000256" key="5">
    <source>
        <dbReference type="RuleBase" id="RU363094"/>
    </source>
</evidence>
<dbReference type="InterPro" id="IPR000182">
    <property type="entry name" value="GNAT_dom"/>
</dbReference>
<keyword evidence="2 5" id="KW-0963">Cytoplasm</keyword>
<sequence length="155" mass="17666">MIYRKWTFQDILRISELEKECFSEPWSYRMFADAFSSRLFYGVLAEDGGELAGYACETVLFENAEIDNIAVAKGYRRQGVGAALLRELEREARELGAVKMLLEVRVSNSPAMQLYLKNGFGGLYARPRYYPDGEDALVMQKSLEDLPEKTAGRKE</sequence>
<gene>
    <name evidence="7" type="primary">rimI</name>
    <name evidence="7" type="ORF">IAC57_03660</name>
</gene>
<dbReference type="GO" id="GO:0005737">
    <property type="term" value="C:cytoplasm"/>
    <property type="evidence" value="ECO:0007669"/>
    <property type="project" value="UniProtKB-SubCell"/>
</dbReference>
<evidence type="ECO:0000256" key="3">
    <source>
        <dbReference type="ARBA" id="ARBA00022679"/>
    </source>
</evidence>
<dbReference type="InterPro" id="IPR006464">
    <property type="entry name" value="AcTrfase_RimI/Ard1"/>
</dbReference>
<reference evidence="7" key="2">
    <citation type="journal article" date="2021" name="PeerJ">
        <title>Extensive microbial diversity within the chicken gut microbiome revealed by metagenomics and culture.</title>
        <authorList>
            <person name="Gilroy R."/>
            <person name="Ravi A."/>
            <person name="Getino M."/>
            <person name="Pursley I."/>
            <person name="Horton D.L."/>
            <person name="Alikhan N.F."/>
            <person name="Baker D."/>
            <person name="Gharbi K."/>
            <person name="Hall N."/>
            <person name="Watson M."/>
            <person name="Adriaenssens E.M."/>
            <person name="Foster-Nyarko E."/>
            <person name="Jarju S."/>
            <person name="Secka A."/>
            <person name="Antonio M."/>
            <person name="Oren A."/>
            <person name="Chaudhuri R.R."/>
            <person name="La Ragione R."/>
            <person name="Hildebrand F."/>
            <person name="Pallen M.J."/>
        </authorList>
    </citation>
    <scope>NUCLEOTIDE SEQUENCE</scope>
    <source>
        <strain evidence="7">11687</strain>
    </source>
</reference>
<comment type="function">
    <text evidence="5">Acetylates the N-terminal alanine of ribosomal protein bS18.</text>
</comment>
<evidence type="ECO:0000259" key="6">
    <source>
        <dbReference type="PROSITE" id="PS51186"/>
    </source>
</evidence>
<dbReference type="SUPFAM" id="SSF55729">
    <property type="entry name" value="Acyl-CoA N-acyltransferases (Nat)"/>
    <property type="match status" value="1"/>
</dbReference>
<keyword evidence="7" id="KW-0689">Ribosomal protein</keyword>
<dbReference type="Pfam" id="PF00583">
    <property type="entry name" value="Acetyltransf_1"/>
    <property type="match status" value="1"/>
</dbReference>
<comment type="subcellular location">
    <subcellularLocation>
        <location evidence="5">Cytoplasm</location>
    </subcellularLocation>
</comment>
<name>A0A9D1SGI2_9FIRM</name>
<dbReference type="PROSITE" id="PS51186">
    <property type="entry name" value="GNAT"/>
    <property type="match status" value="1"/>
</dbReference>
<dbReference type="PANTHER" id="PTHR43420:SF12">
    <property type="entry name" value="N-ACETYLTRANSFERASE DOMAIN-CONTAINING PROTEIN"/>
    <property type="match status" value="1"/>
</dbReference>
<comment type="similarity">
    <text evidence="1 5">Belongs to the acetyltransferase family. RimI subfamily.</text>
</comment>
<dbReference type="AlphaFoldDB" id="A0A9D1SGI2"/>
<proteinExistence type="inferred from homology"/>
<dbReference type="Proteomes" id="UP000824081">
    <property type="component" value="Unassembled WGS sequence"/>
</dbReference>
<protein>
    <recommendedName>
        <fullName evidence="5">[Ribosomal protein bS18]-alanine N-acetyltransferase</fullName>
        <ecNumber evidence="5">2.3.1.266</ecNumber>
    </recommendedName>
</protein>
<organism evidence="7 8">
    <name type="scientific">Candidatus Scatosoma pullistercoris</name>
    <dbReference type="NCBI Taxonomy" id="2840934"/>
    <lineage>
        <taxon>Bacteria</taxon>
        <taxon>Bacillati</taxon>
        <taxon>Bacillota</taxon>
        <taxon>Clostridia</taxon>
        <taxon>Candidatus Scatosoma</taxon>
    </lineage>
</organism>
<feature type="domain" description="N-acetyltransferase" evidence="6">
    <location>
        <begin position="1"/>
        <end position="144"/>
    </location>
</feature>
<dbReference type="PANTHER" id="PTHR43420">
    <property type="entry name" value="ACETYLTRANSFERASE"/>
    <property type="match status" value="1"/>
</dbReference>
<keyword evidence="7" id="KW-0687">Ribonucleoprotein</keyword>
<dbReference type="EMBL" id="DVMZ01000098">
    <property type="protein sequence ID" value="HIU59180.1"/>
    <property type="molecule type" value="Genomic_DNA"/>
</dbReference>
<keyword evidence="3" id="KW-0808">Transferase</keyword>
<evidence type="ECO:0000313" key="8">
    <source>
        <dbReference type="Proteomes" id="UP000824081"/>
    </source>
</evidence>
<dbReference type="NCBIfam" id="TIGR01575">
    <property type="entry name" value="rimI"/>
    <property type="match status" value="1"/>
</dbReference>
<keyword evidence="4" id="KW-0012">Acyltransferase</keyword>
<evidence type="ECO:0000256" key="2">
    <source>
        <dbReference type="ARBA" id="ARBA00022490"/>
    </source>
</evidence>
<dbReference type="Gene3D" id="3.40.630.30">
    <property type="match status" value="1"/>
</dbReference>
<evidence type="ECO:0000256" key="4">
    <source>
        <dbReference type="ARBA" id="ARBA00023315"/>
    </source>
</evidence>
<dbReference type="GO" id="GO:0005840">
    <property type="term" value="C:ribosome"/>
    <property type="evidence" value="ECO:0007669"/>
    <property type="project" value="UniProtKB-KW"/>
</dbReference>
<comment type="catalytic activity">
    <reaction evidence="5">
        <text>N-terminal L-alanyl-[ribosomal protein bS18] + acetyl-CoA = N-terminal N(alpha)-acetyl-L-alanyl-[ribosomal protein bS18] + CoA + H(+)</text>
        <dbReference type="Rhea" id="RHEA:43756"/>
        <dbReference type="Rhea" id="RHEA-COMP:10676"/>
        <dbReference type="Rhea" id="RHEA-COMP:10677"/>
        <dbReference type="ChEBI" id="CHEBI:15378"/>
        <dbReference type="ChEBI" id="CHEBI:57287"/>
        <dbReference type="ChEBI" id="CHEBI:57288"/>
        <dbReference type="ChEBI" id="CHEBI:64718"/>
        <dbReference type="ChEBI" id="CHEBI:83683"/>
        <dbReference type="EC" id="2.3.1.266"/>
    </reaction>
</comment>